<dbReference type="EMBL" id="JBHTLY010000005">
    <property type="protein sequence ID" value="MFD1202671.1"/>
    <property type="molecule type" value="Genomic_DNA"/>
</dbReference>
<evidence type="ECO:0000313" key="1">
    <source>
        <dbReference type="EMBL" id="MFD1202671.1"/>
    </source>
</evidence>
<gene>
    <name evidence="1" type="ORF">ACFQ3U_12290</name>
</gene>
<dbReference type="Proteomes" id="UP001597181">
    <property type="component" value="Unassembled WGS sequence"/>
</dbReference>
<evidence type="ECO:0000313" key="2">
    <source>
        <dbReference type="Proteomes" id="UP001597181"/>
    </source>
</evidence>
<sequence length="433" mass="46886">MPRQNGKNAVLEARELAGLLLFNEAVIIHTAHEFKTANNSMIALMNRIKASPLLAEVKGGAGMSADDDLREIDGFRTGNNPAITMKNGNKLQFAARSGGSGRGFTGDLVVLDEAYALKSAEMDALLPTMAAKSIEGNPQVWFTSSAGMLDSDLLASLRAQAQKESPGRLAYYEWSTADDADPLDRDGWYEANPSLGYRISEEFVQDEYDTLVGETGSDEGFKRERLGIWAKLGGGGIIPAKPWAESAGDALEVETETREIGRVAFAVDVPRSRDSASIVMAGELGDGRTSLVLIDRRVGTDWVADRLAELKEQYDPVAIVIDELAATGTILGELRRLRVRVWAVKYREYLRACGALFDAISQMKVTHTSQQELNDAVAGAGRKDGESTLWKWAGSSHVDISPLVAATLAFAGLHRRSGKSPEGGQRKLIVMGR</sequence>
<dbReference type="Gene3D" id="3.40.50.300">
    <property type="entry name" value="P-loop containing nucleotide triphosphate hydrolases"/>
    <property type="match status" value="1"/>
</dbReference>
<dbReference type="RefSeq" id="WP_343960654.1">
    <property type="nucleotide sequence ID" value="NZ_BAAAKZ010000008.1"/>
</dbReference>
<reference evidence="2" key="1">
    <citation type="journal article" date="2019" name="Int. J. Syst. Evol. Microbiol.">
        <title>The Global Catalogue of Microorganisms (GCM) 10K type strain sequencing project: providing services to taxonomists for standard genome sequencing and annotation.</title>
        <authorList>
            <consortium name="The Broad Institute Genomics Platform"/>
            <consortium name="The Broad Institute Genome Sequencing Center for Infectious Disease"/>
            <person name="Wu L."/>
            <person name="Ma J."/>
        </authorList>
    </citation>
    <scope>NUCLEOTIDE SEQUENCE [LARGE SCALE GENOMIC DNA]</scope>
    <source>
        <strain evidence="2">CCUG 50213</strain>
    </source>
</reference>
<accession>A0ABW3TPK2</accession>
<dbReference type="InterPro" id="IPR027417">
    <property type="entry name" value="P-loop_NTPase"/>
</dbReference>
<evidence type="ECO:0008006" key="3">
    <source>
        <dbReference type="Google" id="ProtNLM"/>
    </source>
</evidence>
<keyword evidence="2" id="KW-1185">Reference proteome</keyword>
<protein>
    <recommendedName>
        <fullName evidence="3">Phage terminase large subunit-like protein</fullName>
    </recommendedName>
</protein>
<proteinExistence type="predicted"/>
<comment type="caution">
    <text evidence="1">The sequence shown here is derived from an EMBL/GenBank/DDBJ whole genome shotgun (WGS) entry which is preliminary data.</text>
</comment>
<name>A0ABW3TPK2_9MICO</name>
<organism evidence="1 2">
    <name type="scientific">Leucobacter albus</name>
    <dbReference type="NCBI Taxonomy" id="272210"/>
    <lineage>
        <taxon>Bacteria</taxon>
        <taxon>Bacillati</taxon>
        <taxon>Actinomycetota</taxon>
        <taxon>Actinomycetes</taxon>
        <taxon>Micrococcales</taxon>
        <taxon>Microbacteriaceae</taxon>
        <taxon>Leucobacter</taxon>
    </lineage>
</organism>
<dbReference type="Gene3D" id="3.30.420.240">
    <property type="match status" value="1"/>
</dbReference>